<dbReference type="PROSITE" id="PS50011">
    <property type="entry name" value="PROTEIN_KINASE_DOM"/>
    <property type="match status" value="1"/>
</dbReference>
<dbReference type="SMART" id="SM00220">
    <property type="entry name" value="S_TKc"/>
    <property type="match status" value="1"/>
</dbReference>
<accession>A0A3S5FEL2</accession>
<dbReference type="InterPro" id="IPR011009">
    <property type="entry name" value="Kinase-like_dom_sf"/>
</dbReference>
<comment type="caution">
    <text evidence="2">The sequence shown here is derived from an EMBL/GenBank/DDBJ whole genome shotgun (WGS) entry which is preliminary data.</text>
</comment>
<dbReference type="Pfam" id="PF00069">
    <property type="entry name" value="Pkinase"/>
    <property type="match status" value="1"/>
</dbReference>
<protein>
    <recommendedName>
        <fullName evidence="1">Protein kinase domain-containing protein</fullName>
    </recommendedName>
</protein>
<dbReference type="OrthoDB" id="541276at2759"/>
<proteinExistence type="predicted"/>
<dbReference type="GO" id="GO:0004672">
    <property type="term" value="F:protein kinase activity"/>
    <property type="evidence" value="ECO:0007669"/>
    <property type="project" value="InterPro"/>
</dbReference>
<dbReference type="Proteomes" id="UP000784294">
    <property type="component" value="Unassembled WGS sequence"/>
</dbReference>
<feature type="domain" description="Protein kinase" evidence="1">
    <location>
        <begin position="1"/>
        <end position="114"/>
    </location>
</feature>
<dbReference type="GO" id="GO:0005524">
    <property type="term" value="F:ATP binding"/>
    <property type="evidence" value="ECO:0007669"/>
    <property type="project" value="InterPro"/>
</dbReference>
<evidence type="ECO:0000259" key="1">
    <source>
        <dbReference type="PROSITE" id="PS50011"/>
    </source>
</evidence>
<keyword evidence="3" id="KW-1185">Reference proteome</keyword>
<sequence length="192" mass="21942">MSIELRKNEEAVADCCGTPFYMAPEVLNGKSYTRQCDIWSLGVIMYQLLSNKFPFESRNDKKLVEEITNYKLGERQSDYSNNFSGMAFACLSHMLNLDPIYRYSASELLLDSWFTMRSDDHTNCIVPAMDFEYVPQIANIGGSKKLIELGPATKSQNDPSLSGHRTNVMLLMKEFHRELYPTDASPLEKNKK</sequence>
<evidence type="ECO:0000313" key="3">
    <source>
        <dbReference type="Proteomes" id="UP000784294"/>
    </source>
</evidence>
<organism evidence="2 3">
    <name type="scientific">Protopolystoma xenopodis</name>
    <dbReference type="NCBI Taxonomy" id="117903"/>
    <lineage>
        <taxon>Eukaryota</taxon>
        <taxon>Metazoa</taxon>
        <taxon>Spiralia</taxon>
        <taxon>Lophotrochozoa</taxon>
        <taxon>Platyhelminthes</taxon>
        <taxon>Monogenea</taxon>
        <taxon>Polyopisthocotylea</taxon>
        <taxon>Polystomatidea</taxon>
        <taxon>Polystomatidae</taxon>
        <taxon>Protopolystoma</taxon>
    </lineage>
</organism>
<name>A0A3S5FEL2_9PLAT</name>
<evidence type="ECO:0000313" key="2">
    <source>
        <dbReference type="EMBL" id="VEL26098.1"/>
    </source>
</evidence>
<dbReference type="AlphaFoldDB" id="A0A3S5FEL2"/>
<reference evidence="2" key="1">
    <citation type="submission" date="2018-11" db="EMBL/GenBank/DDBJ databases">
        <authorList>
            <consortium name="Pathogen Informatics"/>
        </authorList>
    </citation>
    <scope>NUCLEOTIDE SEQUENCE</scope>
</reference>
<dbReference type="EMBL" id="CAAALY010078100">
    <property type="protein sequence ID" value="VEL26098.1"/>
    <property type="molecule type" value="Genomic_DNA"/>
</dbReference>
<gene>
    <name evidence="2" type="ORF">PXEA_LOCUS19538</name>
</gene>
<dbReference type="Gene3D" id="1.10.510.10">
    <property type="entry name" value="Transferase(Phosphotransferase) domain 1"/>
    <property type="match status" value="1"/>
</dbReference>
<dbReference type="PANTHER" id="PTHR24347">
    <property type="entry name" value="SERINE/THREONINE-PROTEIN KINASE"/>
    <property type="match status" value="1"/>
</dbReference>
<dbReference type="InterPro" id="IPR000719">
    <property type="entry name" value="Prot_kinase_dom"/>
</dbReference>
<dbReference type="SUPFAM" id="SSF56112">
    <property type="entry name" value="Protein kinase-like (PK-like)"/>
    <property type="match status" value="1"/>
</dbReference>